<proteinExistence type="predicted"/>
<evidence type="ECO:0000256" key="1">
    <source>
        <dbReference type="SAM" id="MobiDB-lite"/>
    </source>
</evidence>
<dbReference type="WBParaSite" id="maker-uti_cns_0046234-snap-gene-0.2-mRNA-1">
    <property type="protein sequence ID" value="maker-uti_cns_0046234-snap-gene-0.2-mRNA-1"/>
    <property type="gene ID" value="maker-uti_cns_0046234-snap-gene-0.2"/>
</dbReference>
<dbReference type="PANTHER" id="PTHR34000:SF8">
    <property type="entry name" value="CARBOHYDRATE-BINDING PROTEIN"/>
    <property type="match status" value="1"/>
</dbReference>
<feature type="transmembrane region" description="Helical" evidence="2">
    <location>
        <begin position="363"/>
        <end position="387"/>
    </location>
</feature>
<reference evidence="4" key="1">
    <citation type="submission" date="2016-11" db="UniProtKB">
        <authorList>
            <consortium name="WormBaseParasite"/>
        </authorList>
    </citation>
    <scope>IDENTIFICATION</scope>
</reference>
<feature type="region of interest" description="Disordered" evidence="1">
    <location>
        <begin position="172"/>
        <end position="205"/>
    </location>
</feature>
<evidence type="ECO:0000313" key="3">
    <source>
        <dbReference type="Proteomes" id="UP000095280"/>
    </source>
</evidence>
<dbReference type="Proteomes" id="UP000095280">
    <property type="component" value="Unplaced"/>
</dbReference>
<keyword evidence="3" id="KW-1185">Reference proteome</keyword>
<name>A0A1I8J760_9PLAT</name>
<evidence type="ECO:0000256" key="2">
    <source>
        <dbReference type="SAM" id="Phobius"/>
    </source>
</evidence>
<sequence>IGDRLLVHLRPRLLNHCGNIYQDLSLTCLVVRHSSKAAINAANQLMNLHSLQLIYDDRCPPGTARDRLGLCRRCRRRLLQRRNRHRHLRFRFDDADSRFDHSDSHFDHSDSRFDHSNSRFDHSNSRFDHTDSRFDHADSRFDHSDSRFDPSDSRFDHTDSRFDHADSRFDHSDSRFDPSDSRFDHSDSRFDPSDSRFDSSDSRFDHTDSRFDHSDSRFDHADSRFDHSDSRFDHSDSRFDHSDSRFDPTVALILPTVALILPTVALIIPTVALIMPTVALIIPTLALRKTNASDSPAAPDKPNRLRPVLLRRSRRSVNAKKPLVLRTSTGKVRVEQLRCPNRISVVASITCLLEMQKPIQCEMISLVVTSFTLIAYLSMPIYVGYVFIQVQSARFLPFLQFHVYHRSALLCSAMRTQAVFASSLWDFEAFREAEKRRRLVQQDMSQRHHKCDFNRRELSNLFFWYGAHQQRGASLHPVIRLLLAALQIHRHHVGGPAADSGSDGGHLALQLHGVRLDQAALLLVPAGALQVEPLDVDAVSSRLGDAGIVDGLHSELPAERIDAHVVLPGGLLLDSRQEACRQAEPGDPVDLRREDLLQIGAHHNQTLDALVQVGEVAPDQVQQGVVTLDLLQQHHVQRVGVLLHQLRRCLVVDVLRQLLVDVPGQFQHFVFARLARAARGDLRHQREQSAEEQASLLNLRADVRVGVLAESLRVVDVGQHADVLASESLNSYRMFQPSMRNLRLSMRMEWKKQRENTSFLKRSGLLHEEKSSSLMMWYKRFMLALSPFGGSVVILMPACRIAIGKFGCGELLSQSRKSGDKAWNLRAILKVSASCIRPLVGSTPGLSTKISGVLQLLSSTTCLVSNTGGSTNFEPRLLTMKLVEQNETRSSRRDRTISIRWNSLVALSHSPGRAAFSGSDEVYQMCQSRGYCSKLLGDIVPAGFGQPVRHRVVHLVIPVQHDATAKKEVIFVHVQLAGGFQNLSGHLEGEQQLVLLEKAAAGVPVHGVSVVIVQVADSLLEARISLTAVDAELEEIDVGVQRELVHRVDLAHVVHDEEQNGGTRSARSVALASRVNLGFGFLRHRQLLRDLRRGRLGRLQRVHQLLVVQQGALRFVQQSKDFLFALLLDHNAQQLSLQTVLLDGKVGDGRLSGDFRCVVRIRNLGRDVEPEVEVVLDLFVAELDDPGPAQLHNGLVQHRVEAGVQLLRYVLEQHRFAILQGHFQLADVVRLLQINDDQLLALHVLDPLLRLALQSDSSESLTCGSIMSGHREPLVTMTPFSTEKLSDGRPQMFQSRMRVGLDRNSVHLVSVVAEERTQVGQASRSNETVTGQQLHLLLHGFHRLLPANLLASQTVHQLIGSVQHFLRVLRFSSQVLLLFHLAVVLILQLLHLGLDSCKLLLGLAQLSLLLLQDRLSLLKSLPLRLHDPHSVGDVVLLEVDQLADEVLLSQVTLGSLPARVGAAQNHDGLHDLLDKVGRLAVGLDLSDVVLVKSLQGFHCGLQGWHRLLKVGLGQLLHVETLGFVHGDSLFGLRHLLLLVVGFALLLHNDDKELLALTLELRHLLLVLLELFRHHFDFLARLVNLAETVFELLRRAVQLLPLLCQQPEGWNFWKSPNWQLNLNSIRREYSDTDFCMKEKVLDRAGLIASGGHSENQSIVVQFTKAGYIRIRLRKASPTGLMHRMTCRLARARSIRKLNMLAGVSSMPSFLASGASAPRISSISSVLSNLDLEGLVLADEGGQTGKALTAAAANSDEQHVATGLTDVQLTVLNGVPEQHQIHGDNARRLVVLFEHLGHEFYKRVLVVIVNQPVGEDAKAFVDPQSSDRRPGVVEALVGTQHALKHLGDVAQVEQIVNFQRRWQELLAHCVVEIDRSLGDDLSYRFDVFFEVLQLLADHAAKNALQVALARESHVDLVELALQPARDHSSSTAWRSHRAQQEHALHRRLRAVGVLGGHVEIVHEGQKTLAAHRHKSALGSLLDATLNDFLHVIAGSLCGHVDGQQGPLARVELLYHACRNRGLAGANRTHEHHRILLLHKLLRQVSIFLRPSSSTEAHTDQIMQNWNHSSAMRLKFSVSFESKPFSGVPSTSSRRVRLTTPFIGAIGISSEQLVRTSSCIFSMYFSNRRRSSSTSSLSFFLRSQDSTNGCQPRSLKSLYTMPQRDTVAGLATARSSTSNSSDTCVSHNAGQHTVGPLVAGQIDLAVQLAQRHRLRVDDVLLGGNVARFAVLGQGSQGDRLGRESFAHKHGTVPAVLGLKQLDHLLHGELRSHQIGLVAHDLDFVFELGVVHDRRVHSGEQVRHDAFEQGQIHCGQLGEVHVVHGQQQNLFVRRARVRSLLPAGVAEHGDQGAQAEVVVVLLGQLLHGQTVQGEHLRGIFVFPNPSANRVISAIMVESGTTMEIGRNMDFRLSGSSDLLGNYGQHLDVDAKIGAGLGQAGEHPTHRLVVEAFAAVHHNDVHAQSLAKILGCLSLSRTSGSLRRASSVEVQRSGQGDVAAICQRRDDQSTAVAKVLIAVLELSICLLDYAIIQVFVPEEAQLRQPIKRVDVAHACFVQPLDDVALVNFDNHLGVHLFPVQRIQVLPDHLGELAQHHHLLLLQRSERFLVVAFFYQTEGLHDILRPLDLAGALHRTFKAKRLLKVDEFAVVCVHSGGLPALDSHDVVEALLEVRLDGLWVLALAEDLQQVVIGDEVESREDLPLGFQVHVERFLDTFQLVVHSVDTPAFLVLRLAFFSLLMSVMMTFHWLLMESKSLVSFGSCLRMSSPRKMFSRYSHCRCTTCSVSSVSKICDRSRSHWSTWCSNGFTNLDAFIVDSCTWLSSSVCRSDLEVTLVFVWHNVQINSLPSLLQVDDAILNLKLLARCRGDLVDQLGVGIEAQLDDLLQGEVFSVFVEWSVMSGIVFLNWSTRTRLVSTTSQFLSFSSRLSLYRFLYTLLATSSISDALRLTKRPLFHLFQFSSHSSRSIQTFSTDSSAAMSLFGGCSILKMLSPFLKLASCSFSAASCSLNLVMLASASLVFTADVNGPVVANSSTRLLTDFLKSSDCEMRSVNCKASPSSSRVCGGRQTFSLMSFKYLWNAMRLSDEMSNSSRVKRRGMSSRLRVSWPFIFTTALLRSGRGGVYTSFDTLESTSRSKSSDTRNSGIGSLRPSPLMALLSSCSDDLMLSRNASSHTVPLLLDLVAISGEEFLRFAHLLDHIFVQSLQLLLDLLLVLALSNFKLVVLVDVIRINADLQSLADLDAQLLDALVGVHVLVNLSLRFQSLLSGAFDPALQIVTGPVGFGHADHELAVHLLDLLFKQQPLLLSELGNDLVVVPDHQHDPLPEVSVELSLLVHVGNPRRRLKVEPTPIVQLLEEFQQVLVKVDVNHAELFVIFGDDRHLQALYRVLFSDKAAAKFKRQHNTKIDSHPLNGALELDVVLPDDLLERLAQLGVGGSSLGRIGDGGQEVSPVQEAHPALHSALDDPGPVAVASEARVAQRREARRSVLRHLALGPVGEHVQDLDALLHGSDDVDEGRVDAVLNHHLQILDARSESIVIIVPRRRFYIQNGVFLVPEGLEQLLEHALHLEQDGRDLRAACAAKNWQLLLVALLVASEVALTLADLQQVFAALDERVHLGKDAALVQVPRVLGESLMDFCASPDDFVAELAEDASHGLLIIVVVGVGPDHSDAVDQFLQHAGDVLRLGVGQLVAHVLQRREELQVALRLSRVLLNLAGQFEKVGHVGRFRGLEVGSDLLDARLVQLLADAREILAAVLPKVDLVQRSRLVVVIEGILRPRDVFDLASPLPPGVSQRAHKLVQLQREVVSDGVRPVFVGKEHRSVELVHDPQHAVDAHTANAAVLYQIVEILHGDLLAFLDGAGLHEIEEFGQPHRWEAGIKLQTCLGVSVGHQEVAVAALQEFSLDEDRVLLSEGFVHQVVCEDNLGLDEIQHCQFGGLCFSFRRCCCRCCGCRGLFVVLSDRHLTAFSIRRLLGASCVSCSTRRRWCCWRRRLTAASAATRARLLLFCVGFLRLFGDISGRFHVDRQCLSGASAPSSAMFVSPA</sequence>
<accession>A0A1I8J760</accession>
<keyword evidence="2" id="KW-0812">Transmembrane</keyword>
<keyword evidence="2" id="KW-0472">Membrane</keyword>
<dbReference type="Gene3D" id="3.90.20.10">
    <property type="match status" value="1"/>
</dbReference>
<keyword evidence="2" id="KW-1133">Transmembrane helix</keyword>
<protein>
    <submittedName>
        <fullName evidence="4">ANK_REP_REGION domain-containing protein</fullName>
    </submittedName>
</protein>
<evidence type="ECO:0000313" key="4">
    <source>
        <dbReference type="WBParaSite" id="maker-uti_cns_0046234-snap-gene-0.2-mRNA-1"/>
    </source>
</evidence>
<dbReference type="PANTHER" id="PTHR34000">
    <property type="entry name" value="LRRGT00142-RELATED"/>
    <property type="match status" value="1"/>
</dbReference>
<dbReference type="SUPFAM" id="SSF57997">
    <property type="entry name" value="Tropomyosin"/>
    <property type="match status" value="1"/>
</dbReference>
<feature type="transmembrane region" description="Helical" evidence="2">
    <location>
        <begin position="252"/>
        <end position="282"/>
    </location>
</feature>
<organism evidence="3 4">
    <name type="scientific">Macrostomum lignano</name>
    <dbReference type="NCBI Taxonomy" id="282301"/>
    <lineage>
        <taxon>Eukaryota</taxon>
        <taxon>Metazoa</taxon>
        <taxon>Spiralia</taxon>
        <taxon>Lophotrochozoa</taxon>
        <taxon>Platyhelminthes</taxon>
        <taxon>Rhabditophora</taxon>
        <taxon>Macrostomorpha</taxon>
        <taxon>Macrostomida</taxon>
        <taxon>Macrostomidae</taxon>
        <taxon>Macrostomum</taxon>
    </lineage>
</organism>